<evidence type="ECO:0000313" key="3">
    <source>
        <dbReference type="Proteomes" id="UP000030764"/>
    </source>
</evidence>
<dbReference type="Proteomes" id="UP000030764">
    <property type="component" value="Unassembled WGS sequence"/>
</dbReference>
<keyword evidence="3" id="KW-1185">Reference proteome</keyword>
<proteinExistence type="predicted"/>
<dbReference type="EMBL" id="KL363251">
    <property type="protein sequence ID" value="KFD50562.1"/>
    <property type="molecule type" value="Genomic_DNA"/>
</dbReference>
<organism evidence="1 3">
    <name type="scientific">Trichuris suis</name>
    <name type="common">pig whipworm</name>
    <dbReference type="NCBI Taxonomy" id="68888"/>
    <lineage>
        <taxon>Eukaryota</taxon>
        <taxon>Metazoa</taxon>
        <taxon>Ecdysozoa</taxon>
        <taxon>Nematoda</taxon>
        <taxon>Enoplea</taxon>
        <taxon>Dorylaimia</taxon>
        <taxon>Trichinellida</taxon>
        <taxon>Trichuridae</taxon>
        <taxon>Trichuris</taxon>
    </lineage>
</organism>
<dbReference type="Proteomes" id="UP000030758">
    <property type="component" value="Unassembled WGS sequence"/>
</dbReference>
<dbReference type="EMBL" id="KL367512">
    <property type="protein sequence ID" value="KFD67654.1"/>
    <property type="molecule type" value="Genomic_DNA"/>
</dbReference>
<accession>A0A085M016</accession>
<protein>
    <submittedName>
        <fullName evidence="1">Uncharacterized protein</fullName>
    </submittedName>
</protein>
<gene>
    <name evidence="1" type="ORF">M513_08511</name>
    <name evidence="2" type="ORF">M514_08511</name>
</gene>
<reference evidence="1 3" key="1">
    <citation type="journal article" date="2014" name="Nat. Genet.">
        <title>Genome and transcriptome of the porcine whipworm Trichuris suis.</title>
        <authorList>
            <person name="Jex A.R."/>
            <person name="Nejsum P."/>
            <person name="Schwarz E.M."/>
            <person name="Hu L."/>
            <person name="Young N.D."/>
            <person name="Hall R.S."/>
            <person name="Korhonen P.K."/>
            <person name="Liao S."/>
            <person name="Thamsborg S."/>
            <person name="Xia J."/>
            <person name="Xu P."/>
            <person name="Wang S."/>
            <person name="Scheerlinck J.P."/>
            <person name="Hofmann A."/>
            <person name="Sternberg P.W."/>
            <person name="Wang J."/>
            <person name="Gasser R.B."/>
        </authorList>
    </citation>
    <scope>NUCLEOTIDE SEQUENCE [LARGE SCALE GENOMIC DNA]</scope>
    <source>
        <strain evidence="2">DCEP-RM93F</strain>
        <strain evidence="1">DCEP-RM93M</strain>
    </source>
</reference>
<name>A0A085M016_9BILA</name>
<evidence type="ECO:0000313" key="1">
    <source>
        <dbReference type="EMBL" id="KFD50562.1"/>
    </source>
</evidence>
<evidence type="ECO:0000313" key="2">
    <source>
        <dbReference type="EMBL" id="KFD67654.1"/>
    </source>
</evidence>
<dbReference type="AlphaFoldDB" id="A0A085M016"/>
<sequence>MDNSTIDVFSAPTSERTASVWEWQPTQGAKAGVDKTVDFSKLRPGSLLTNCISSIEYPDSCQAELVAPPSANERLRVGLIRLKAC</sequence>